<accession>A0A815M9L7</accession>
<dbReference type="PANTHER" id="PTHR43510">
    <property type="entry name" value="AMINOTRANSFERASE FUNCTION, HYPOTHETICAL (EUROFUNG)"/>
    <property type="match status" value="1"/>
</dbReference>
<name>A0A815M9L7_9BILA</name>
<feature type="domain" description="Aminotransferase class I/classII large" evidence="1">
    <location>
        <begin position="180"/>
        <end position="474"/>
    </location>
</feature>
<dbReference type="AlphaFoldDB" id="A0A815M9L7"/>
<dbReference type="Pfam" id="PF00155">
    <property type="entry name" value="Aminotran_1_2"/>
    <property type="match status" value="1"/>
</dbReference>
<evidence type="ECO:0000313" key="4">
    <source>
        <dbReference type="Proteomes" id="UP000663891"/>
    </source>
</evidence>
<dbReference type="Proteomes" id="UP000663881">
    <property type="component" value="Unassembled WGS sequence"/>
</dbReference>
<gene>
    <name evidence="3" type="ORF">OKA104_LOCUS4897</name>
    <name evidence="2" type="ORF">VCS650_LOCUS37268</name>
</gene>
<dbReference type="Gene3D" id="3.90.1150.10">
    <property type="entry name" value="Aspartate Aminotransferase, domain 1"/>
    <property type="match status" value="1"/>
</dbReference>
<dbReference type="EMBL" id="CAJNON010000989">
    <property type="protein sequence ID" value="CAF1413512.1"/>
    <property type="molecule type" value="Genomic_DNA"/>
</dbReference>
<dbReference type="InterPro" id="IPR015424">
    <property type="entry name" value="PyrdxlP-dep_Trfase"/>
</dbReference>
<dbReference type="OrthoDB" id="9998719at2759"/>
<protein>
    <recommendedName>
        <fullName evidence="1">Aminotransferase class I/classII large domain-containing protein</fullName>
    </recommendedName>
</protein>
<dbReference type="SUPFAM" id="SSF53383">
    <property type="entry name" value="PLP-dependent transferases"/>
    <property type="match status" value="1"/>
</dbReference>
<evidence type="ECO:0000313" key="3">
    <source>
        <dbReference type="EMBL" id="CAF3566968.1"/>
    </source>
</evidence>
<dbReference type="Gene3D" id="3.40.640.10">
    <property type="entry name" value="Type I PLP-dependent aspartate aminotransferase-like (Major domain)"/>
    <property type="match status" value="1"/>
</dbReference>
<reference evidence="2" key="1">
    <citation type="submission" date="2021-02" db="EMBL/GenBank/DDBJ databases">
        <authorList>
            <person name="Nowell W R."/>
        </authorList>
    </citation>
    <scope>NUCLEOTIDE SEQUENCE</scope>
</reference>
<evidence type="ECO:0000259" key="1">
    <source>
        <dbReference type="Pfam" id="PF00155"/>
    </source>
</evidence>
<dbReference type="GO" id="GO:0030170">
    <property type="term" value="F:pyridoxal phosphate binding"/>
    <property type="evidence" value="ECO:0007669"/>
    <property type="project" value="InterPro"/>
</dbReference>
<dbReference type="EMBL" id="CAJOAY010000164">
    <property type="protein sequence ID" value="CAF3566968.1"/>
    <property type="molecule type" value="Genomic_DNA"/>
</dbReference>
<dbReference type="InterPro" id="IPR015421">
    <property type="entry name" value="PyrdxlP-dep_Trfase_major"/>
</dbReference>
<dbReference type="Proteomes" id="UP000663891">
    <property type="component" value="Unassembled WGS sequence"/>
</dbReference>
<comment type="caution">
    <text evidence="2">The sequence shown here is derived from an EMBL/GenBank/DDBJ whole genome shotgun (WGS) entry which is preliminary data.</text>
</comment>
<sequence length="507" mass="58313">MSSKSTLCSIFGIESSSRVDAHYEGARTHLLNSNEILRRTSHEQELYANYIAAGEPAGPTIYSSKGKSKRMFVGHLHIDESHLLGEHFTEVCPSLKHFIDHELKLDLKYFGYMEYAFGLEEHRQILKKLMIRHHELDDEFVKPENFEVGCLMNSTRLIMFDLGRVIVDELEKKGDKRQPVVLSFQPGWDYTGVYESLKMKVLHLPLTPRTEFVPDLKEWCTYLDEQKPEKIDLVIINTQHNPTGKQWSLDVVNFLMDLAWKHESYLLIDDAYYCVHDPRIEIVNTLKIWLKRLAQHKNGAMATRWLHTHPFGKQFNCNALGMAMISSSPQLIAQLNTFYWHHSYLNGCVNAEILCQWLSKHQQDAEQFIVDNGMEIARKKNFVCQFMKQELSYPSTSLCTGPSTSYLIFEVPLTYSQDSTKKKSEIAEQFSDDLYYATGVMLSGDMFTHAEAAAYVRLHLGSDPANIEEILRRFKAAGLNYHMKHKLGVAPGLAERLLTKLHNLVTS</sequence>
<organism evidence="2 4">
    <name type="scientific">Adineta steineri</name>
    <dbReference type="NCBI Taxonomy" id="433720"/>
    <lineage>
        <taxon>Eukaryota</taxon>
        <taxon>Metazoa</taxon>
        <taxon>Spiralia</taxon>
        <taxon>Gnathifera</taxon>
        <taxon>Rotifera</taxon>
        <taxon>Eurotatoria</taxon>
        <taxon>Bdelloidea</taxon>
        <taxon>Adinetida</taxon>
        <taxon>Adinetidae</taxon>
        <taxon>Adineta</taxon>
    </lineage>
</organism>
<dbReference type="InterPro" id="IPR004839">
    <property type="entry name" value="Aminotransferase_I/II_large"/>
</dbReference>
<evidence type="ECO:0000313" key="2">
    <source>
        <dbReference type="EMBL" id="CAF1413512.1"/>
    </source>
</evidence>
<dbReference type="CDD" id="cd00609">
    <property type="entry name" value="AAT_like"/>
    <property type="match status" value="1"/>
</dbReference>
<dbReference type="PANTHER" id="PTHR43510:SF1">
    <property type="entry name" value="AMINOTRANSFERASE FUNCTION, HYPOTHETICAL (EUROFUNG)"/>
    <property type="match status" value="1"/>
</dbReference>
<dbReference type="InterPro" id="IPR015422">
    <property type="entry name" value="PyrdxlP-dep_Trfase_small"/>
</dbReference>
<proteinExistence type="predicted"/>